<dbReference type="SUPFAM" id="SSF140453">
    <property type="entry name" value="EsxAB dimer-like"/>
    <property type="match status" value="1"/>
</dbReference>
<dbReference type="Gene3D" id="1.10.287.1060">
    <property type="entry name" value="ESAT-6-like"/>
    <property type="match status" value="1"/>
</dbReference>
<dbReference type="RefSeq" id="WP_007085881.1">
    <property type="nucleotide sequence ID" value="NZ_AJLS01000114.1"/>
</dbReference>
<protein>
    <recommendedName>
        <fullName evidence="3">ESAT-6-like protein</fullName>
    </recommendedName>
</protein>
<dbReference type="STRING" id="1117379.BABA_14427"/>
<reference evidence="1 2" key="1">
    <citation type="journal article" date="2012" name="Front. Microbiol.">
        <title>Redundancy and modularity in membrane-associated dissimilatory nitrate reduction in Bacillus.</title>
        <authorList>
            <person name="Heylen K."/>
            <person name="Keltjens J."/>
        </authorList>
    </citation>
    <scope>NUCLEOTIDE SEQUENCE [LARGE SCALE GENOMIC DNA]</scope>
    <source>
        <strain evidence="2">LMG 21833T</strain>
    </source>
</reference>
<dbReference type="AlphaFoldDB" id="K6E0H8"/>
<sequence length="100" mass="11377">MKFDVDQAISHARRLSQDADTLRDLKNSMEKYKGNIAAHWQATEVMYINDAIDHLSRKFYTLSQKLDEIGEDIVLTAHEIRNEEIEKEKAAADAAAAKSQ</sequence>
<evidence type="ECO:0008006" key="3">
    <source>
        <dbReference type="Google" id="ProtNLM"/>
    </source>
</evidence>
<dbReference type="EMBL" id="AJLS01000114">
    <property type="protein sequence ID" value="EKN66661.1"/>
    <property type="molecule type" value="Genomic_DNA"/>
</dbReference>
<accession>K6E0H8</accession>
<dbReference type="PATRIC" id="fig|1117379.3.peg.2977"/>
<dbReference type="Proteomes" id="UP000006316">
    <property type="component" value="Unassembled WGS sequence"/>
</dbReference>
<organism evidence="1 2">
    <name type="scientific">Neobacillus bataviensis LMG 21833</name>
    <dbReference type="NCBI Taxonomy" id="1117379"/>
    <lineage>
        <taxon>Bacteria</taxon>
        <taxon>Bacillati</taxon>
        <taxon>Bacillota</taxon>
        <taxon>Bacilli</taxon>
        <taxon>Bacillales</taxon>
        <taxon>Bacillaceae</taxon>
        <taxon>Neobacillus</taxon>
    </lineage>
</organism>
<dbReference type="InterPro" id="IPR036689">
    <property type="entry name" value="ESAT-6-like_sf"/>
</dbReference>
<keyword evidence="2" id="KW-1185">Reference proteome</keyword>
<comment type="caution">
    <text evidence="1">The sequence shown here is derived from an EMBL/GenBank/DDBJ whole genome shotgun (WGS) entry which is preliminary data.</text>
</comment>
<dbReference type="eggNOG" id="ENOG50326XN">
    <property type="taxonomic scope" value="Bacteria"/>
</dbReference>
<evidence type="ECO:0000313" key="1">
    <source>
        <dbReference type="EMBL" id="EKN66661.1"/>
    </source>
</evidence>
<name>K6E0H8_9BACI</name>
<proteinExistence type="predicted"/>
<evidence type="ECO:0000313" key="2">
    <source>
        <dbReference type="Proteomes" id="UP000006316"/>
    </source>
</evidence>
<gene>
    <name evidence="1" type="ORF">BABA_14427</name>
</gene>
<dbReference type="OrthoDB" id="2667074at2"/>